<feature type="domain" description="D-isomer specific 2-hydroxyacid dehydrogenase NAD-binding" evidence="6">
    <location>
        <begin position="109"/>
        <end position="295"/>
    </location>
</feature>
<comment type="caution">
    <text evidence="7">The sequence shown here is derived from an EMBL/GenBank/DDBJ whole genome shotgun (WGS) entry which is preliminary data.</text>
</comment>
<dbReference type="InterPro" id="IPR058205">
    <property type="entry name" value="D-LDH-like"/>
</dbReference>
<gene>
    <name evidence="7" type="ORF">WMO37_11400</name>
</gene>
<evidence type="ECO:0000259" key="5">
    <source>
        <dbReference type="Pfam" id="PF00389"/>
    </source>
</evidence>
<dbReference type="SUPFAM" id="SSF52283">
    <property type="entry name" value="Formate/glycerate dehydrogenase catalytic domain-like"/>
    <property type="match status" value="1"/>
</dbReference>
<keyword evidence="8" id="KW-1185">Reference proteome</keyword>
<dbReference type="PROSITE" id="PS00670">
    <property type="entry name" value="D_2_HYDROXYACID_DH_2"/>
    <property type="match status" value="1"/>
</dbReference>
<dbReference type="Proteomes" id="UP001546774">
    <property type="component" value="Unassembled WGS sequence"/>
</dbReference>
<dbReference type="Pfam" id="PF00389">
    <property type="entry name" value="2-Hacid_dh"/>
    <property type="match status" value="1"/>
</dbReference>
<feature type="domain" description="D-isomer specific 2-hydroxyacid dehydrogenase catalytic" evidence="5">
    <location>
        <begin position="12"/>
        <end position="326"/>
    </location>
</feature>
<evidence type="ECO:0000256" key="3">
    <source>
        <dbReference type="ARBA" id="ARBA00023027"/>
    </source>
</evidence>
<dbReference type="PROSITE" id="PS00671">
    <property type="entry name" value="D_2_HYDROXYACID_DH_3"/>
    <property type="match status" value="1"/>
</dbReference>
<dbReference type="Pfam" id="PF02826">
    <property type="entry name" value="2-Hacid_dh_C"/>
    <property type="match status" value="1"/>
</dbReference>
<comment type="similarity">
    <text evidence="1 4">Belongs to the D-isomer specific 2-hydroxyacid dehydrogenase family.</text>
</comment>
<reference evidence="7" key="1">
    <citation type="submission" date="2024-03" db="EMBL/GenBank/DDBJ databases">
        <title>Human intestinal bacterial collection.</title>
        <authorList>
            <person name="Pauvert C."/>
            <person name="Hitch T.C.A."/>
            <person name="Clavel T."/>
        </authorList>
    </citation>
    <scope>NUCLEOTIDE SEQUENCE [LARGE SCALE GENOMIC DNA]</scope>
    <source>
        <strain evidence="7">CLA-AA-H89B</strain>
    </source>
</reference>
<keyword evidence="2 4" id="KW-0560">Oxidoreductase</keyword>
<dbReference type="EMBL" id="JBBMFS010000010">
    <property type="protein sequence ID" value="MEQ2555604.1"/>
    <property type="molecule type" value="Genomic_DNA"/>
</dbReference>
<dbReference type="InterPro" id="IPR029752">
    <property type="entry name" value="D-isomer_DH_CS1"/>
</dbReference>
<evidence type="ECO:0000259" key="6">
    <source>
        <dbReference type="Pfam" id="PF02826"/>
    </source>
</evidence>
<evidence type="ECO:0000313" key="8">
    <source>
        <dbReference type="Proteomes" id="UP001546774"/>
    </source>
</evidence>
<dbReference type="CDD" id="cd12185">
    <property type="entry name" value="HGDH_LDH_like"/>
    <property type="match status" value="1"/>
</dbReference>
<protein>
    <submittedName>
        <fullName evidence="7">D-isomer specific 2-hydroxyacid dehydrogenase family protein</fullName>
    </submittedName>
</protein>
<sequence length="327" mass="36382">MKLFVYSMREYDELAFFEKFCGEYGVEFGYTTQTPCLENVELAKGYDVVDIITTIMDKPMIDAFHAAGIRCISSRTIGYDHIDTEYAHTLGMGVTHVTYNPASVADYTIMLMLMGCRKAKHIMERAAIQDYTLKGKIGREFSDCTVGVIGTGRIGKTVIDHLGGFGCKMLAYDIYEQEAVREKAEYVSLDRLIRESDIITLHAPATDDNYHMIDTQAIQKMKDGVIIINCARGALIDTDALIEGIENGKVGFAGLDVVEHESGLYYFNRMGEPLGNPKLAILRSYSNVVVTPHTAFYTDEAVSNMAENSIIGAMKFISGEHSSFEVR</sequence>
<evidence type="ECO:0000256" key="1">
    <source>
        <dbReference type="ARBA" id="ARBA00005854"/>
    </source>
</evidence>
<keyword evidence="3" id="KW-0520">NAD</keyword>
<evidence type="ECO:0000313" key="7">
    <source>
        <dbReference type="EMBL" id="MEQ2555604.1"/>
    </source>
</evidence>
<dbReference type="InterPro" id="IPR029753">
    <property type="entry name" value="D-isomer_DH_CS"/>
</dbReference>
<dbReference type="InterPro" id="IPR006140">
    <property type="entry name" value="D-isomer_DH_NAD-bd"/>
</dbReference>
<dbReference type="InterPro" id="IPR006139">
    <property type="entry name" value="D-isomer_2_OHA_DH_cat_dom"/>
</dbReference>
<accession>A0ABV1H7C2</accession>
<dbReference type="Gene3D" id="3.40.50.720">
    <property type="entry name" value="NAD(P)-binding Rossmann-like Domain"/>
    <property type="match status" value="2"/>
</dbReference>
<evidence type="ECO:0000256" key="2">
    <source>
        <dbReference type="ARBA" id="ARBA00023002"/>
    </source>
</evidence>
<dbReference type="SUPFAM" id="SSF51735">
    <property type="entry name" value="NAD(P)-binding Rossmann-fold domains"/>
    <property type="match status" value="1"/>
</dbReference>
<dbReference type="InterPro" id="IPR036291">
    <property type="entry name" value="NAD(P)-bd_dom_sf"/>
</dbReference>
<dbReference type="PROSITE" id="PS00065">
    <property type="entry name" value="D_2_HYDROXYACID_DH_1"/>
    <property type="match status" value="1"/>
</dbReference>
<dbReference type="PANTHER" id="PTHR43026">
    <property type="entry name" value="2-HYDROXYACID DEHYDROGENASE HOMOLOG 1-RELATED"/>
    <property type="match status" value="1"/>
</dbReference>
<name>A0ABV1H7C2_9FIRM</name>
<dbReference type="PANTHER" id="PTHR43026:SF1">
    <property type="entry name" value="2-HYDROXYACID DEHYDROGENASE HOMOLOG 1-RELATED"/>
    <property type="match status" value="1"/>
</dbReference>
<organism evidence="7 8">
    <name type="scientific">Lachnospira intestinalis</name>
    <dbReference type="NCBI Taxonomy" id="3133158"/>
    <lineage>
        <taxon>Bacteria</taxon>
        <taxon>Bacillati</taxon>
        <taxon>Bacillota</taxon>
        <taxon>Clostridia</taxon>
        <taxon>Lachnospirales</taxon>
        <taxon>Lachnospiraceae</taxon>
        <taxon>Lachnospira</taxon>
    </lineage>
</organism>
<evidence type="ECO:0000256" key="4">
    <source>
        <dbReference type="RuleBase" id="RU003719"/>
    </source>
</evidence>
<proteinExistence type="inferred from homology"/>